<dbReference type="PROSITE" id="PS50088">
    <property type="entry name" value="ANK_REPEAT"/>
    <property type="match status" value="1"/>
</dbReference>
<dbReference type="Pfam" id="PF12796">
    <property type="entry name" value="Ank_2"/>
    <property type="match status" value="1"/>
</dbReference>
<dbReference type="Gene3D" id="1.25.40.20">
    <property type="entry name" value="Ankyrin repeat-containing domain"/>
    <property type="match status" value="1"/>
</dbReference>
<protein>
    <submittedName>
        <fullName evidence="4">Ankyrin repeat protein</fullName>
    </submittedName>
</protein>
<dbReference type="SUPFAM" id="SSF48403">
    <property type="entry name" value="Ankyrin repeat"/>
    <property type="match status" value="1"/>
</dbReference>
<gene>
    <name evidence="4" type="ORF">FHS68_003874</name>
</gene>
<keyword evidence="2 3" id="KW-0040">ANK repeat</keyword>
<evidence type="ECO:0000256" key="3">
    <source>
        <dbReference type="PROSITE-ProRule" id="PRU00023"/>
    </source>
</evidence>
<dbReference type="SMART" id="SM00248">
    <property type="entry name" value="ANK"/>
    <property type="match status" value="5"/>
</dbReference>
<keyword evidence="1" id="KW-0677">Repeat</keyword>
<organism evidence="4 5">
    <name type="scientific">Dyadobacter arcticus</name>
    <dbReference type="NCBI Taxonomy" id="1078754"/>
    <lineage>
        <taxon>Bacteria</taxon>
        <taxon>Pseudomonadati</taxon>
        <taxon>Bacteroidota</taxon>
        <taxon>Cytophagia</taxon>
        <taxon>Cytophagales</taxon>
        <taxon>Spirosomataceae</taxon>
        <taxon>Dyadobacter</taxon>
    </lineage>
</organism>
<evidence type="ECO:0000313" key="4">
    <source>
        <dbReference type="EMBL" id="NIJ54692.1"/>
    </source>
</evidence>
<dbReference type="InterPro" id="IPR002110">
    <property type="entry name" value="Ankyrin_rpt"/>
</dbReference>
<dbReference type="InterPro" id="IPR036770">
    <property type="entry name" value="Ankyrin_rpt-contain_sf"/>
</dbReference>
<dbReference type="PROSITE" id="PS50297">
    <property type="entry name" value="ANK_REP_REGION"/>
    <property type="match status" value="1"/>
</dbReference>
<accession>A0ABX0UNX7</accession>
<dbReference type="EMBL" id="JAASQJ010000003">
    <property type="protein sequence ID" value="NIJ54692.1"/>
    <property type="molecule type" value="Genomic_DNA"/>
</dbReference>
<proteinExistence type="predicted"/>
<dbReference type="PANTHER" id="PTHR24198">
    <property type="entry name" value="ANKYRIN REPEAT AND PROTEIN KINASE DOMAIN-CONTAINING PROTEIN"/>
    <property type="match status" value="1"/>
</dbReference>
<name>A0ABX0UNX7_9BACT</name>
<keyword evidence="5" id="KW-1185">Reference proteome</keyword>
<dbReference type="Proteomes" id="UP001179181">
    <property type="component" value="Unassembled WGS sequence"/>
</dbReference>
<evidence type="ECO:0000256" key="2">
    <source>
        <dbReference type="ARBA" id="ARBA00023043"/>
    </source>
</evidence>
<feature type="repeat" description="ANK" evidence="3">
    <location>
        <begin position="89"/>
        <end position="121"/>
    </location>
</feature>
<evidence type="ECO:0000256" key="1">
    <source>
        <dbReference type="ARBA" id="ARBA00022737"/>
    </source>
</evidence>
<dbReference type="PANTHER" id="PTHR24198:SF165">
    <property type="entry name" value="ANKYRIN REPEAT-CONTAINING PROTEIN-RELATED"/>
    <property type="match status" value="1"/>
</dbReference>
<dbReference type="RefSeq" id="WP_167273218.1">
    <property type="nucleotide sequence ID" value="NZ_JAASQJ010000003.1"/>
</dbReference>
<reference evidence="4 5" key="1">
    <citation type="submission" date="2020-03" db="EMBL/GenBank/DDBJ databases">
        <title>Genomic Encyclopedia of Type Strains, Phase IV (KMG-IV): sequencing the most valuable type-strain genomes for metagenomic binning, comparative biology and taxonomic classification.</title>
        <authorList>
            <person name="Goeker M."/>
        </authorList>
    </citation>
    <scope>NUCLEOTIDE SEQUENCE [LARGE SCALE GENOMIC DNA]</scope>
    <source>
        <strain evidence="4 5">DSM 102865</strain>
    </source>
</reference>
<sequence>MNYIDTGDPLAIAVVNAIQTGNVSALSLLLANNPELSKARLGDNDPCGMSRTLLHVSTDWPGHFPNVAQTIKTLVEAGADVNAQFTGPHIETPLHWAASSDDIDALDALIEAGANIEAEGAVIAGGTPLTDARAFGQWNAAHRLVQLGAHTNLTDVATLGLMDKLEGYFKENSRPKVEEIDRAFWGSCHGGQKLASAFLLEQGANINWIPDWESLSPLDAAEREGAKDLVDWLRSQGAKSAKELT</sequence>
<comment type="caution">
    <text evidence="4">The sequence shown here is derived from an EMBL/GenBank/DDBJ whole genome shotgun (WGS) entry which is preliminary data.</text>
</comment>
<evidence type="ECO:0000313" key="5">
    <source>
        <dbReference type="Proteomes" id="UP001179181"/>
    </source>
</evidence>